<comment type="similarity">
    <text evidence="2">Belongs to the GSP J family.</text>
</comment>
<dbReference type="Proteomes" id="UP000193334">
    <property type="component" value="Chromosome"/>
</dbReference>
<dbReference type="InterPro" id="IPR045584">
    <property type="entry name" value="Pilin-like"/>
</dbReference>
<keyword evidence="8 10" id="KW-1133">Transmembrane helix</keyword>
<dbReference type="NCBIfam" id="TIGR02532">
    <property type="entry name" value="IV_pilin_GFxxxE"/>
    <property type="match status" value="1"/>
</dbReference>
<name>A0A1W6LP81_9BACT</name>
<keyword evidence="7 10" id="KW-0812">Transmembrane</keyword>
<dbReference type="SUPFAM" id="SSF54523">
    <property type="entry name" value="Pili subunits"/>
    <property type="match status" value="1"/>
</dbReference>
<keyword evidence="6" id="KW-0997">Cell inner membrane</keyword>
<keyword evidence="4" id="KW-1003">Cell membrane</keyword>
<dbReference type="Pfam" id="PF07963">
    <property type="entry name" value="N_methyl"/>
    <property type="match status" value="1"/>
</dbReference>
<reference evidence="12" key="1">
    <citation type="submission" date="2017-04" db="EMBL/GenBank/DDBJ databases">
        <title>Comparative genomics and description of representatives of a novel lineage of planctomycetes thriving in anoxic sediments.</title>
        <authorList>
            <person name="Spring S."/>
            <person name="Bunk B."/>
            <person name="Sproer C."/>
        </authorList>
    </citation>
    <scope>NUCLEOTIDE SEQUENCE [LARGE SCALE GENOMIC DNA]</scope>
    <source>
        <strain evidence="12">ST-PulAB-D4</strain>
    </source>
</reference>
<dbReference type="GO" id="GO:0015628">
    <property type="term" value="P:protein secretion by the type II secretion system"/>
    <property type="evidence" value="ECO:0007669"/>
    <property type="project" value="InterPro"/>
</dbReference>
<evidence type="ECO:0000256" key="10">
    <source>
        <dbReference type="SAM" id="Phobius"/>
    </source>
</evidence>
<evidence type="ECO:0000256" key="5">
    <source>
        <dbReference type="ARBA" id="ARBA00022481"/>
    </source>
</evidence>
<organism evidence="11 12">
    <name type="scientific">Sedimentisphaera salicampi</name>
    <dbReference type="NCBI Taxonomy" id="1941349"/>
    <lineage>
        <taxon>Bacteria</taxon>
        <taxon>Pseudomonadati</taxon>
        <taxon>Planctomycetota</taxon>
        <taxon>Phycisphaerae</taxon>
        <taxon>Sedimentisphaerales</taxon>
        <taxon>Sedimentisphaeraceae</taxon>
        <taxon>Sedimentisphaera</taxon>
    </lineage>
</organism>
<evidence type="ECO:0000256" key="7">
    <source>
        <dbReference type="ARBA" id="ARBA00022692"/>
    </source>
</evidence>
<dbReference type="InterPro" id="IPR010055">
    <property type="entry name" value="T2SS_protein-GspJ"/>
</dbReference>
<evidence type="ECO:0000256" key="6">
    <source>
        <dbReference type="ARBA" id="ARBA00022519"/>
    </source>
</evidence>
<evidence type="ECO:0000256" key="4">
    <source>
        <dbReference type="ARBA" id="ARBA00022475"/>
    </source>
</evidence>
<protein>
    <recommendedName>
        <fullName evidence="3">Type II secretion system protein J</fullName>
    </recommendedName>
</protein>
<evidence type="ECO:0000256" key="3">
    <source>
        <dbReference type="ARBA" id="ARBA00021539"/>
    </source>
</evidence>
<sequence>MKKAGANRECAFTLIELVMAMALINIIALSLYSSLHIAFRAKDSAETALQPYRTIVPVFESIRRDLTCTPSPDGTLFGEFTGESDEQGDFPADQLSFFSASLSGEAEKQTCNIAEITYALTSGLDEVPAPARVNIDEQKKNLLVRYVRYNPLSKDAEQLNEDILFEGVRSLEIEYYYQGEWLEEWDSQEKDGVIPQAVRFSIQLSDSQKNEEKEVHKRLNNNGDNPVYSKTFLLRCYEGASEDSQGEANAGQL</sequence>
<accession>A0A1W6LP81</accession>
<keyword evidence="9 10" id="KW-0472">Membrane</keyword>
<evidence type="ECO:0000313" key="11">
    <source>
        <dbReference type="EMBL" id="ARN57546.1"/>
    </source>
</evidence>
<dbReference type="PANTHER" id="PTHR39583">
    <property type="entry name" value="TYPE II SECRETION SYSTEM PROTEIN J-RELATED"/>
    <property type="match status" value="1"/>
</dbReference>
<gene>
    <name evidence="11" type="ORF">STSP1_01957</name>
</gene>
<evidence type="ECO:0000313" key="12">
    <source>
        <dbReference type="Proteomes" id="UP000193334"/>
    </source>
</evidence>
<proteinExistence type="inferred from homology"/>
<dbReference type="EMBL" id="CP021023">
    <property type="protein sequence ID" value="ARN57546.1"/>
    <property type="molecule type" value="Genomic_DNA"/>
</dbReference>
<dbReference type="PANTHER" id="PTHR39583:SF2">
    <property type="entry name" value="TYPE II SECRETION SYSTEM PROTEIN J"/>
    <property type="match status" value="1"/>
</dbReference>
<feature type="transmembrane region" description="Helical" evidence="10">
    <location>
        <begin position="12"/>
        <end position="32"/>
    </location>
</feature>
<dbReference type="STRING" id="1941349.STSP1_01957"/>
<dbReference type="RefSeq" id="WP_085756181.1">
    <property type="nucleotide sequence ID" value="NZ_CP021023.1"/>
</dbReference>
<keyword evidence="5" id="KW-0488">Methylation</keyword>
<dbReference type="Gene3D" id="2.10.70.20">
    <property type="entry name" value="gspk-gspi-gspj complex like domains"/>
    <property type="match status" value="1"/>
</dbReference>
<dbReference type="AlphaFoldDB" id="A0A1W6LP81"/>
<dbReference type="InterPro" id="IPR012902">
    <property type="entry name" value="N_methyl_site"/>
</dbReference>
<dbReference type="InterPro" id="IPR051621">
    <property type="entry name" value="T2SS_protein_J"/>
</dbReference>
<evidence type="ECO:0000256" key="9">
    <source>
        <dbReference type="ARBA" id="ARBA00023136"/>
    </source>
</evidence>
<comment type="subcellular location">
    <subcellularLocation>
        <location evidence="1">Cell inner membrane</location>
        <topology evidence="1">Single-pass membrane protein</topology>
    </subcellularLocation>
</comment>
<dbReference type="Pfam" id="PF11612">
    <property type="entry name" value="T2SSJ"/>
    <property type="match status" value="1"/>
</dbReference>
<evidence type="ECO:0000256" key="8">
    <source>
        <dbReference type="ARBA" id="ARBA00022989"/>
    </source>
</evidence>
<dbReference type="KEGG" id="pbp:STSP1_01957"/>
<dbReference type="GO" id="GO:0015627">
    <property type="term" value="C:type II protein secretion system complex"/>
    <property type="evidence" value="ECO:0007669"/>
    <property type="project" value="InterPro"/>
</dbReference>
<keyword evidence="12" id="KW-1185">Reference proteome</keyword>
<evidence type="ECO:0000256" key="2">
    <source>
        <dbReference type="ARBA" id="ARBA00011084"/>
    </source>
</evidence>
<evidence type="ECO:0000256" key="1">
    <source>
        <dbReference type="ARBA" id="ARBA00004377"/>
    </source>
</evidence>
<dbReference type="GO" id="GO:0005886">
    <property type="term" value="C:plasma membrane"/>
    <property type="evidence" value="ECO:0007669"/>
    <property type="project" value="UniProtKB-SubCell"/>
</dbReference>